<comment type="caution">
    <text evidence="1">The sequence shown here is derived from an EMBL/GenBank/DDBJ whole genome shotgun (WGS) entry which is preliminary data.</text>
</comment>
<reference evidence="1 2" key="1">
    <citation type="submission" date="2022-11" db="EMBL/GenBank/DDBJ databases">
        <title>Comparative genomics analysis of Acidithiobacillus ferriphilus.</title>
        <authorList>
            <person name="Ma L."/>
        </authorList>
    </citation>
    <scope>NUCLEOTIDE SEQUENCE [LARGE SCALE GENOMIC DNA]</scope>
    <source>
        <strain evidence="1 2">DY15</strain>
    </source>
</reference>
<protein>
    <submittedName>
        <fullName evidence="1">Uncharacterized protein</fullName>
    </submittedName>
</protein>
<organism evidence="1 2">
    <name type="scientific">Acidithiobacillus ferriphilus</name>
    <dbReference type="NCBI Taxonomy" id="1689834"/>
    <lineage>
        <taxon>Bacteria</taxon>
        <taxon>Pseudomonadati</taxon>
        <taxon>Pseudomonadota</taxon>
        <taxon>Acidithiobacillia</taxon>
        <taxon>Acidithiobacillales</taxon>
        <taxon>Acidithiobacillaceae</taxon>
        <taxon>Acidithiobacillus</taxon>
    </lineage>
</organism>
<dbReference type="Proteomes" id="UP001308776">
    <property type="component" value="Unassembled WGS sequence"/>
</dbReference>
<dbReference type="RefSeq" id="WP_155735184.1">
    <property type="nucleotide sequence ID" value="NZ_JAQGFK010000173.1"/>
</dbReference>
<gene>
    <name evidence="1" type="ORF">OW717_05675</name>
</gene>
<sequence>MLLQNLKDPPQLKPSSSILPDVIRSHSANAIQKEYLMIIIVHPCVEQNNQVRRPHTGEPPQYFGAYCQHPDGTESHLVDMILLDAGKKAPNDQYTAVFGKPSRSRAHGNITFPYLAMNSLGMYYHGELDESYLKALSTGDTGLPDTVTYWDNLPMPVKNAILQELRSNLDFH</sequence>
<proteinExistence type="predicted"/>
<evidence type="ECO:0000313" key="2">
    <source>
        <dbReference type="Proteomes" id="UP001308776"/>
    </source>
</evidence>
<name>A0ABU6FNA0_9PROT</name>
<accession>A0ABU6FNA0</accession>
<dbReference type="EMBL" id="JAQGFR010000122">
    <property type="protein sequence ID" value="MEB8513528.1"/>
    <property type="molecule type" value="Genomic_DNA"/>
</dbReference>
<keyword evidence="2" id="KW-1185">Reference proteome</keyword>
<evidence type="ECO:0000313" key="1">
    <source>
        <dbReference type="EMBL" id="MEB8513528.1"/>
    </source>
</evidence>